<keyword evidence="3 4" id="KW-0687">Ribonucleoprotein</keyword>
<dbReference type="InterPro" id="IPR014721">
    <property type="entry name" value="Ribsml_uS5_D2-typ_fold_subgr"/>
</dbReference>
<dbReference type="FunFam" id="3.30.230.10:FF:000001">
    <property type="entry name" value="30S ribosomal protein S9"/>
    <property type="match status" value="1"/>
</dbReference>
<dbReference type="SUPFAM" id="SSF54211">
    <property type="entry name" value="Ribosomal protein S5 domain 2-like"/>
    <property type="match status" value="1"/>
</dbReference>
<proteinExistence type="inferred from homology"/>
<dbReference type="PROSITE" id="PS00360">
    <property type="entry name" value="RIBOSOMAL_S9"/>
    <property type="match status" value="1"/>
</dbReference>
<comment type="caution">
    <text evidence="6">The sequence shown here is derived from an EMBL/GenBank/DDBJ whole genome shotgun (WGS) entry which is preliminary data.</text>
</comment>
<name>A0A832QCQ1_9BACT</name>
<dbReference type="Pfam" id="PF00380">
    <property type="entry name" value="Ribosomal_S9"/>
    <property type="match status" value="1"/>
</dbReference>
<gene>
    <name evidence="6" type="primary">rpsI</name>
    <name evidence="6" type="ORF">GX533_03740</name>
</gene>
<evidence type="ECO:0000313" key="6">
    <source>
        <dbReference type="EMBL" id="HHX99755.1"/>
    </source>
</evidence>
<evidence type="ECO:0000256" key="4">
    <source>
        <dbReference type="RuleBase" id="RU003815"/>
    </source>
</evidence>
<dbReference type="EMBL" id="DUTP01000006">
    <property type="protein sequence ID" value="HHX99755.1"/>
    <property type="molecule type" value="Genomic_DNA"/>
</dbReference>
<organism evidence="6 7">
    <name type="scientific">Candidatus Dojkabacteria bacterium</name>
    <dbReference type="NCBI Taxonomy" id="2099670"/>
    <lineage>
        <taxon>Bacteria</taxon>
        <taxon>Candidatus Dojkabacteria</taxon>
    </lineage>
</organism>
<evidence type="ECO:0000256" key="2">
    <source>
        <dbReference type="ARBA" id="ARBA00022980"/>
    </source>
</evidence>
<dbReference type="PANTHER" id="PTHR21569:SF1">
    <property type="entry name" value="SMALL RIBOSOMAL SUBUNIT PROTEIN US9M"/>
    <property type="match status" value="1"/>
</dbReference>
<dbReference type="PANTHER" id="PTHR21569">
    <property type="entry name" value="RIBOSOMAL PROTEIN S9"/>
    <property type="match status" value="1"/>
</dbReference>
<dbReference type="GO" id="GO:0003735">
    <property type="term" value="F:structural constituent of ribosome"/>
    <property type="evidence" value="ECO:0007669"/>
    <property type="project" value="InterPro"/>
</dbReference>
<dbReference type="Proteomes" id="UP000576550">
    <property type="component" value="Unassembled WGS sequence"/>
</dbReference>
<evidence type="ECO:0000256" key="5">
    <source>
        <dbReference type="RuleBase" id="RU003816"/>
    </source>
</evidence>
<protein>
    <recommendedName>
        <fullName evidence="5">30S ribosomal protein S9</fullName>
    </recommendedName>
</protein>
<evidence type="ECO:0000256" key="3">
    <source>
        <dbReference type="ARBA" id="ARBA00023274"/>
    </source>
</evidence>
<dbReference type="InterPro" id="IPR023035">
    <property type="entry name" value="Ribosomal_uS9_bac/plastid"/>
</dbReference>
<dbReference type="Gene3D" id="3.30.230.10">
    <property type="match status" value="1"/>
</dbReference>
<keyword evidence="2 4" id="KW-0689">Ribosomal protein</keyword>
<dbReference type="GO" id="GO:0006412">
    <property type="term" value="P:translation"/>
    <property type="evidence" value="ECO:0007669"/>
    <property type="project" value="InterPro"/>
</dbReference>
<evidence type="ECO:0000256" key="1">
    <source>
        <dbReference type="ARBA" id="ARBA00005251"/>
    </source>
</evidence>
<dbReference type="AlphaFoldDB" id="A0A832QCQ1"/>
<dbReference type="NCBIfam" id="NF001099">
    <property type="entry name" value="PRK00132.1"/>
    <property type="match status" value="1"/>
</dbReference>
<dbReference type="InterPro" id="IPR020574">
    <property type="entry name" value="Ribosomal_uS9_CS"/>
</dbReference>
<evidence type="ECO:0000313" key="7">
    <source>
        <dbReference type="Proteomes" id="UP000576550"/>
    </source>
</evidence>
<dbReference type="GO" id="GO:0022627">
    <property type="term" value="C:cytosolic small ribosomal subunit"/>
    <property type="evidence" value="ECO:0007669"/>
    <property type="project" value="TreeGrafter"/>
</dbReference>
<dbReference type="GO" id="GO:0003723">
    <property type="term" value="F:RNA binding"/>
    <property type="evidence" value="ECO:0007669"/>
    <property type="project" value="TreeGrafter"/>
</dbReference>
<accession>A0A832QCQ1</accession>
<dbReference type="InterPro" id="IPR020568">
    <property type="entry name" value="Ribosomal_Su5_D2-typ_SF"/>
</dbReference>
<dbReference type="InterPro" id="IPR000754">
    <property type="entry name" value="Ribosomal_uS9"/>
</dbReference>
<sequence length="130" mass="15057">MEKYFEGIGRRKRAVARVRIYSGDKASTVNSKALDEYFLGVKDIEKFVKKPLFVVGLENKYYFTAKVNGGGMTGQKEAVRLGLARAIYKMDPELKPALRKEKLVTRDPREVERKKYDHVKARKKPQFSKR</sequence>
<reference evidence="6 7" key="1">
    <citation type="journal article" date="2020" name="Biotechnol. Biofuels">
        <title>New insights from the biogas microbiome by comprehensive genome-resolved metagenomics of nearly 1600 species originating from multiple anaerobic digesters.</title>
        <authorList>
            <person name="Campanaro S."/>
            <person name="Treu L."/>
            <person name="Rodriguez-R L.M."/>
            <person name="Kovalovszki A."/>
            <person name="Ziels R.M."/>
            <person name="Maus I."/>
            <person name="Zhu X."/>
            <person name="Kougias P.G."/>
            <person name="Basile A."/>
            <person name="Luo G."/>
            <person name="Schluter A."/>
            <person name="Konstantinidis K.T."/>
            <person name="Angelidaki I."/>
        </authorList>
    </citation>
    <scope>NUCLEOTIDE SEQUENCE [LARGE SCALE GENOMIC DNA]</scope>
    <source>
        <strain evidence="6">AS05jafATM_89</strain>
    </source>
</reference>
<comment type="similarity">
    <text evidence="1 4">Belongs to the universal ribosomal protein uS9 family.</text>
</comment>